<gene>
    <name evidence="1" type="ORF">KC19_1G065400</name>
</gene>
<dbReference type="EMBL" id="CM026421">
    <property type="protein sequence ID" value="KAG0590028.1"/>
    <property type="molecule type" value="Genomic_DNA"/>
</dbReference>
<name>A0A8T0J545_CERPU</name>
<sequence length="85" mass="9754">MALICFWMEYIECRVELARESVFASERVDSLLCESERSEGSAIQRKESFCGNMDLMFNSYSVIYVQMCSSHCVGVLQNGSIFFLK</sequence>
<dbReference type="AlphaFoldDB" id="A0A8T0J545"/>
<keyword evidence="2" id="KW-1185">Reference proteome</keyword>
<proteinExistence type="predicted"/>
<dbReference type="Proteomes" id="UP000822688">
    <property type="component" value="Chromosome 1"/>
</dbReference>
<protein>
    <submittedName>
        <fullName evidence="1">Uncharacterized protein</fullName>
    </submittedName>
</protein>
<organism evidence="1 2">
    <name type="scientific">Ceratodon purpureus</name>
    <name type="common">Fire moss</name>
    <name type="synonym">Dicranum purpureum</name>
    <dbReference type="NCBI Taxonomy" id="3225"/>
    <lineage>
        <taxon>Eukaryota</taxon>
        <taxon>Viridiplantae</taxon>
        <taxon>Streptophyta</taxon>
        <taxon>Embryophyta</taxon>
        <taxon>Bryophyta</taxon>
        <taxon>Bryophytina</taxon>
        <taxon>Bryopsida</taxon>
        <taxon>Dicranidae</taxon>
        <taxon>Pseudoditrichales</taxon>
        <taxon>Ditrichaceae</taxon>
        <taxon>Ceratodon</taxon>
    </lineage>
</organism>
<reference evidence="1" key="1">
    <citation type="submission" date="2020-06" db="EMBL/GenBank/DDBJ databases">
        <title>WGS assembly of Ceratodon purpureus strain R40.</title>
        <authorList>
            <person name="Carey S.B."/>
            <person name="Jenkins J."/>
            <person name="Shu S."/>
            <person name="Lovell J.T."/>
            <person name="Sreedasyam A."/>
            <person name="Maumus F."/>
            <person name="Tiley G.P."/>
            <person name="Fernandez-Pozo N."/>
            <person name="Barry K."/>
            <person name="Chen C."/>
            <person name="Wang M."/>
            <person name="Lipzen A."/>
            <person name="Daum C."/>
            <person name="Saski C.A."/>
            <person name="Payton A.C."/>
            <person name="Mcbreen J.C."/>
            <person name="Conrad R.E."/>
            <person name="Kollar L.M."/>
            <person name="Olsson S."/>
            <person name="Huttunen S."/>
            <person name="Landis J.B."/>
            <person name="Wickett N.J."/>
            <person name="Johnson M.G."/>
            <person name="Rensing S.A."/>
            <person name="Grimwood J."/>
            <person name="Schmutz J."/>
            <person name="Mcdaniel S.F."/>
        </authorList>
    </citation>
    <scope>NUCLEOTIDE SEQUENCE</scope>
    <source>
        <strain evidence="1">R40</strain>
    </source>
</reference>
<comment type="caution">
    <text evidence="1">The sequence shown here is derived from an EMBL/GenBank/DDBJ whole genome shotgun (WGS) entry which is preliminary data.</text>
</comment>
<evidence type="ECO:0000313" key="1">
    <source>
        <dbReference type="EMBL" id="KAG0590028.1"/>
    </source>
</evidence>
<evidence type="ECO:0000313" key="2">
    <source>
        <dbReference type="Proteomes" id="UP000822688"/>
    </source>
</evidence>
<accession>A0A8T0J545</accession>